<dbReference type="SUPFAM" id="SSF49464">
    <property type="entry name" value="Carboxypeptidase regulatory domain-like"/>
    <property type="match status" value="1"/>
</dbReference>
<dbReference type="PANTHER" id="PTHR42852">
    <property type="entry name" value="THIOL:DISULFIDE INTERCHANGE PROTEIN DSBE"/>
    <property type="match status" value="1"/>
</dbReference>
<dbReference type="InterPro" id="IPR000866">
    <property type="entry name" value="AhpC/TSA"/>
</dbReference>
<keyword evidence="3" id="KW-1185">Reference proteome</keyword>
<organism evidence="2 3">
    <name type="scientific">Parapedobacter defluvii</name>
    <dbReference type="NCBI Taxonomy" id="2045106"/>
    <lineage>
        <taxon>Bacteria</taxon>
        <taxon>Pseudomonadati</taxon>
        <taxon>Bacteroidota</taxon>
        <taxon>Sphingobacteriia</taxon>
        <taxon>Sphingobacteriales</taxon>
        <taxon>Sphingobacteriaceae</taxon>
        <taxon>Parapedobacter</taxon>
    </lineage>
</organism>
<evidence type="ECO:0000313" key="2">
    <source>
        <dbReference type="EMBL" id="GGC14670.1"/>
    </source>
</evidence>
<sequence length="293" mass="32211">MAPARYGLGLALGLMATLFLTIMCLEARAQAPGVLSGPAVTALNQTLIEGTVRSASTNMPIEGAKVRLSHSDTIVFTDADGTFSIATARKEGEVEASFAGYMPVRKPFDETGIGASASTFRLPTDVTTVDKLLLGDTIPVSLWDLPLTVVNHPKGRHTVTLREYQDRKLIVLDFWARWCSPCVKSVDHWGQAQTEFPDELAVITVHVDFPDRALPFMQNRGWQVPAVIGVPGDYLNAYFHHARQVGSVIWIYQGRFYAAPKDKKYPIAELRKLLNGDPISDIPSTATYLHTTK</sequence>
<comment type="caution">
    <text evidence="2">The sequence shown here is derived from an EMBL/GenBank/DDBJ whole genome shotgun (WGS) entry which is preliminary data.</text>
</comment>
<protein>
    <recommendedName>
        <fullName evidence="1">Thioredoxin domain-containing protein</fullName>
    </recommendedName>
</protein>
<dbReference type="Pfam" id="PF00578">
    <property type="entry name" value="AhpC-TSA"/>
    <property type="match status" value="1"/>
</dbReference>
<feature type="domain" description="Thioredoxin" evidence="1">
    <location>
        <begin position="111"/>
        <end position="275"/>
    </location>
</feature>
<dbReference type="InterPro" id="IPR036249">
    <property type="entry name" value="Thioredoxin-like_sf"/>
</dbReference>
<dbReference type="Proteomes" id="UP000597338">
    <property type="component" value="Unassembled WGS sequence"/>
</dbReference>
<dbReference type="SUPFAM" id="SSF52833">
    <property type="entry name" value="Thioredoxin-like"/>
    <property type="match status" value="1"/>
</dbReference>
<reference evidence="3" key="1">
    <citation type="journal article" date="2019" name="Int. J. Syst. Evol. Microbiol.">
        <title>The Global Catalogue of Microorganisms (GCM) 10K type strain sequencing project: providing services to taxonomists for standard genome sequencing and annotation.</title>
        <authorList>
            <consortium name="The Broad Institute Genomics Platform"/>
            <consortium name="The Broad Institute Genome Sequencing Center for Infectious Disease"/>
            <person name="Wu L."/>
            <person name="Ma J."/>
        </authorList>
    </citation>
    <scope>NUCLEOTIDE SEQUENCE [LARGE SCALE GENOMIC DNA]</scope>
    <source>
        <strain evidence="3">CGMCC 1.15342</strain>
    </source>
</reference>
<dbReference type="Gene3D" id="2.60.40.1120">
    <property type="entry name" value="Carboxypeptidase-like, regulatory domain"/>
    <property type="match status" value="1"/>
</dbReference>
<dbReference type="InterPro" id="IPR008969">
    <property type="entry name" value="CarboxyPept-like_regulatory"/>
</dbReference>
<evidence type="ECO:0000313" key="3">
    <source>
        <dbReference type="Proteomes" id="UP000597338"/>
    </source>
</evidence>
<evidence type="ECO:0000259" key="1">
    <source>
        <dbReference type="PROSITE" id="PS51352"/>
    </source>
</evidence>
<accession>A0ABQ1L1K0</accession>
<dbReference type="EMBL" id="BMIK01000001">
    <property type="protein sequence ID" value="GGC14670.1"/>
    <property type="molecule type" value="Genomic_DNA"/>
</dbReference>
<dbReference type="InterPro" id="IPR013766">
    <property type="entry name" value="Thioredoxin_domain"/>
</dbReference>
<dbReference type="Gene3D" id="3.40.30.10">
    <property type="entry name" value="Glutaredoxin"/>
    <property type="match status" value="1"/>
</dbReference>
<dbReference type="InterPro" id="IPR050553">
    <property type="entry name" value="Thioredoxin_ResA/DsbE_sf"/>
</dbReference>
<gene>
    <name evidence="2" type="ORF">GCM10011386_03010</name>
</gene>
<dbReference type="Pfam" id="PF13715">
    <property type="entry name" value="CarbopepD_reg_2"/>
    <property type="match status" value="1"/>
</dbReference>
<dbReference type="PROSITE" id="PS51352">
    <property type="entry name" value="THIOREDOXIN_2"/>
    <property type="match status" value="1"/>
</dbReference>
<proteinExistence type="predicted"/>
<name>A0ABQ1L1K0_9SPHI</name>
<dbReference type="PANTHER" id="PTHR42852:SF13">
    <property type="entry name" value="PROTEIN DIPZ"/>
    <property type="match status" value="1"/>
</dbReference>